<reference evidence="2 3" key="1">
    <citation type="submission" date="2016-10" db="EMBL/GenBank/DDBJ databases">
        <authorList>
            <person name="de Groot N.N."/>
        </authorList>
    </citation>
    <scope>NUCLEOTIDE SEQUENCE [LARGE SCALE GENOMIC DNA]</scope>
    <source>
        <strain evidence="2 3">CGMCC 1.9157</strain>
    </source>
</reference>
<feature type="domain" description="YjiS-like" evidence="1">
    <location>
        <begin position="5"/>
        <end position="40"/>
    </location>
</feature>
<name>A0A1I5JE67_9HYPH</name>
<dbReference type="EMBL" id="FOVR01000011">
    <property type="protein sequence ID" value="SFO71128.1"/>
    <property type="molecule type" value="Genomic_DNA"/>
</dbReference>
<proteinExistence type="predicted"/>
<dbReference type="Proteomes" id="UP000199236">
    <property type="component" value="Unassembled WGS sequence"/>
</dbReference>
<evidence type="ECO:0000313" key="3">
    <source>
        <dbReference type="Proteomes" id="UP000199236"/>
    </source>
</evidence>
<accession>A0A1I5JE67</accession>
<evidence type="ECO:0000313" key="2">
    <source>
        <dbReference type="EMBL" id="SFO71128.1"/>
    </source>
</evidence>
<protein>
    <recommendedName>
        <fullName evidence="1">YjiS-like domain-containing protein</fullName>
    </recommendedName>
</protein>
<dbReference type="OrthoDB" id="8244198at2"/>
<dbReference type="RefSeq" id="WP_090074688.1">
    <property type="nucleotide sequence ID" value="NZ_FOVR01000011.1"/>
</dbReference>
<organism evidence="2 3">
    <name type="scientific">Cohaesibacter marisflavi</name>
    <dbReference type="NCBI Taxonomy" id="655353"/>
    <lineage>
        <taxon>Bacteria</taxon>
        <taxon>Pseudomonadati</taxon>
        <taxon>Pseudomonadota</taxon>
        <taxon>Alphaproteobacteria</taxon>
        <taxon>Hyphomicrobiales</taxon>
        <taxon>Cohaesibacteraceae</taxon>
    </lineage>
</organism>
<gene>
    <name evidence="2" type="ORF">SAMN04488056_111111</name>
</gene>
<sequence length="51" mass="5882">MINTVVENYRQWRNYRDTVDELARLSNRDLGELGISRGDITEIAREAATAK</sequence>
<dbReference type="Pfam" id="PF06568">
    <property type="entry name" value="YjiS-like"/>
    <property type="match status" value="1"/>
</dbReference>
<dbReference type="AlphaFoldDB" id="A0A1I5JE67"/>
<keyword evidence="3" id="KW-1185">Reference proteome</keyword>
<dbReference type="InterPro" id="IPR009506">
    <property type="entry name" value="YjiS-like"/>
</dbReference>
<evidence type="ECO:0000259" key="1">
    <source>
        <dbReference type="Pfam" id="PF06568"/>
    </source>
</evidence>